<dbReference type="RefSeq" id="XP_014145655.1">
    <property type="nucleotide sequence ID" value="XM_014290180.1"/>
</dbReference>
<gene>
    <name evidence="2" type="ORF">SARC_15707</name>
</gene>
<keyword evidence="3" id="KW-1185">Reference proteome</keyword>
<dbReference type="AlphaFoldDB" id="A0A0L0F6H4"/>
<evidence type="ECO:0000313" key="3">
    <source>
        <dbReference type="Proteomes" id="UP000054560"/>
    </source>
</evidence>
<dbReference type="Proteomes" id="UP000054560">
    <property type="component" value="Unassembled WGS sequence"/>
</dbReference>
<name>A0A0L0F6H4_9EUKA</name>
<organism evidence="2 3">
    <name type="scientific">Sphaeroforma arctica JP610</name>
    <dbReference type="NCBI Taxonomy" id="667725"/>
    <lineage>
        <taxon>Eukaryota</taxon>
        <taxon>Ichthyosporea</taxon>
        <taxon>Ichthyophonida</taxon>
        <taxon>Sphaeroforma</taxon>
    </lineage>
</organism>
<dbReference type="EMBL" id="KQ248184">
    <property type="protein sequence ID" value="KNC71753.1"/>
    <property type="molecule type" value="Genomic_DNA"/>
</dbReference>
<evidence type="ECO:0000256" key="1">
    <source>
        <dbReference type="SAM" id="MobiDB-lite"/>
    </source>
</evidence>
<feature type="region of interest" description="Disordered" evidence="1">
    <location>
        <begin position="72"/>
        <end position="93"/>
    </location>
</feature>
<protein>
    <submittedName>
        <fullName evidence="2">Uncharacterized protein</fullName>
    </submittedName>
</protein>
<accession>A0A0L0F6H4</accession>
<proteinExistence type="predicted"/>
<dbReference type="GeneID" id="25916211"/>
<reference evidence="2 3" key="1">
    <citation type="submission" date="2011-02" db="EMBL/GenBank/DDBJ databases">
        <title>The Genome Sequence of Sphaeroforma arctica JP610.</title>
        <authorList>
            <consortium name="The Broad Institute Genome Sequencing Platform"/>
            <person name="Russ C."/>
            <person name="Cuomo C."/>
            <person name="Young S.K."/>
            <person name="Zeng Q."/>
            <person name="Gargeya S."/>
            <person name="Alvarado L."/>
            <person name="Berlin A."/>
            <person name="Chapman S.B."/>
            <person name="Chen Z."/>
            <person name="Freedman E."/>
            <person name="Gellesch M."/>
            <person name="Goldberg J."/>
            <person name="Griggs A."/>
            <person name="Gujja S."/>
            <person name="Heilman E."/>
            <person name="Heiman D."/>
            <person name="Howarth C."/>
            <person name="Mehta T."/>
            <person name="Neiman D."/>
            <person name="Pearson M."/>
            <person name="Roberts A."/>
            <person name="Saif S."/>
            <person name="Shea T."/>
            <person name="Shenoy N."/>
            <person name="Sisk P."/>
            <person name="Stolte C."/>
            <person name="Sykes S."/>
            <person name="White J."/>
            <person name="Yandava C."/>
            <person name="Burger G."/>
            <person name="Gray M.W."/>
            <person name="Holland P.W.H."/>
            <person name="King N."/>
            <person name="Lang F.B.F."/>
            <person name="Roger A.J."/>
            <person name="Ruiz-Trillo I."/>
            <person name="Haas B."/>
            <person name="Nusbaum C."/>
            <person name="Birren B."/>
        </authorList>
    </citation>
    <scope>NUCLEOTIDE SEQUENCE [LARGE SCALE GENOMIC DNA]</scope>
    <source>
        <strain evidence="2 3">JP610</strain>
    </source>
</reference>
<evidence type="ECO:0000313" key="2">
    <source>
        <dbReference type="EMBL" id="KNC71753.1"/>
    </source>
</evidence>
<sequence>MGPRRLHEKYLSFKYIYHIAMGLKSIYPAFYVAPNNPTIAVPETSDFTGESLMTSDQYRRHVKKHEMLLPQQQMMGERRGAQNTKRYVGTQPF</sequence>